<feature type="domain" description="Flagellin N-terminal" evidence="4">
    <location>
        <begin position="3"/>
        <end position="132"/>
    </location>
</feature>
<dbReference type="GO" id="GO:0009288">
    <property type="term" value="C:bacterial-type flagellum"/>
    <property type="evidence" value="ECO:0007669"/>
    <property type="project" value="UniProtKB-SubCell"/>
</dbReference>
<keyword evidence="2 3" id="KW-0975">Bacterial flagellum</keyword>
<comment type="function">
    <text evidence="3">Flagellin is the subunit protein which polymerizes to form the filaments of bacterial flagella.</text>
</comment>
<dbReference type="InterPro" id="IPR046358">
    <property type="entry name" value="Flagellin_C"/>
</dbReference>
<dbReference type="Gene3D" id="1.20.1330.10">
    <property type="entry name" value="f41 fragment of flagellin, N-terminal domain"/>
    <property type="match status" value="1"/>
</dbReference>
<evidence type="ECO:0000259" key="4">
    <source>
        <dbReference type="Pfam" id="PF00669"/>
    </source>
</evidence>
<evidence type="ECO:0000256" key="3">
    <source>
        <dbReference type="RuleBase" id="RU362073"/>
    </source>
</evidence>
<dbReference type="InterPro" id="IPR001029">
    <property type="entry name" value="Flagellin_N"/>
</dbReference>
<dbReference type="InterPro" id="IPR001492">
    <property type="entry name" value="Flagellin"/>
</dbReference>
<dbReference type="Pfam" id="PF00700">
    <property type="entry name" value="Flagellin_C"/>
    <property type="match status" value="1"/>
</dbReference>
<keyword evidence="7" id="KW-1185">Reference proteome</keyword>
<evidence type="ECO:0000256" key="1">
    <source>
        <dbReference type="ARBA" id="ARBA00005709"/>
    </source>
</evidence>
<accession>A0A4S2GXN2</accession>
<comment type="caution">
    <text evidence="6">The sequence shown here is derived from an EMBL/GenBank/DDBJ whole genome shotgun (WGS) entry which is preliminary data.</text>
</comment>
<name>A0A4S2GXN2_9PROT</name>
<evidence type="ECO:0000313" key="6">
    <source>
        <dbReference type="EMBL" id="TGY87532.1"/>
    </source>
</evidence>
<dbReference type="PANTHER" id="PTHR42792:SF1">
    <property type="entry name" value="FLAGELLAR HOOK-ASSOCIATED PROTEIN 3"/>
    <property type="match status" value="1"/>
</dbReference>
<dbReference type="Pfam" id="PF00669">
    <property type="entry name" value="Flagellin_N"/>
    <property type="match status" value="1"/>
</dbReference>
<organism evidence="6 7">
    <name type="scientific">Marinicauda algicola</name>
    <dbReference type="NCBI Taxonomy" id="2029849"/>
    <lineage>
        <taxon>Bacteria</taxon>
        <taxon>Pseudomonadati</taxon>
        <taxon>Pseudomonadota</taxon>
        <taxon>Alphaproteobacteria</taxon>
        <taxon>Maricaulales</taxon>
        <taxon>Maricaulaceae</taxon>
        <taxon>Marinicauda</taxon>
    </lineage>
</organism>
<evidence type="ECO:0000256" key="2">
    <source>
        <dbReference type="ARBA" id="ARBA00023143"/>
    </source>
</evidence>
<comment type="similarity">
    <text evidence="1 3">Belongs to the bacterial flagellin family.</text>
</comment>
<feature type="domain" description="Flagellin C-terminal" evidence="5">
    <location>
        <begin position="224"/>
        <end position="302"/>
    </location>
</feature>
<dbReference type="SUPFAM" id="SSF64518">
    <property type="entry name" value="Phase 1 flagellin"/>
    <property type="match status" value="1"/>
</dbReference>
<evidence type="ECO:0000259" key="5">
    <source>
        <dbReference type="Pfam" id="PF00700"/>
    </source>
</evidence>
<gene>
    <name evidence="6" type="ORF">E5163_13935</name>
</gene>
<dbReference type="EMBL" id="SRXW01000005">
    <property type="protein sequence ID" value="TGY87532.1"/>
    <property type="molecule type" value="Genomic_DNA"/>
</dbReference>
<dbReference type="PANTHER" id="PTHR42792">
    <property type="entry name" value="FLAGELLIN"/>
    <property type="match status" value="1"/>
</dbReference>
<evidence type="ECO:0000313" key="7">
    <source>
        <dbReference type="Proteomes" id="UP000308054"/>
    </source>
</evidence>
<dbReference type="AlphaFoldDB" id="A0A4S2GXN2"/>
<protein>
    <recommendedName>
        <fullName evidence="3">Flagellin</fullName>
    </recommendedName>
</protein>
<dbReference type="GO" id="GO:0005198">
    <property type="term" value="F:structural molecule activity"/>
    <property type="evidence" value="ECO:0007669"/>
    <property type="project" value="UniProtKB-UniRule"/>
</dbReference>
<proteinExistence type="inferred from homology"/>
<reference evidence="6 7" key="1">
    <citation type="journal article" date="2017" name="Int. J. Syst. Evol. Microbiol.">
        <title>Marinicauda algicola sp. nov., isolated from a marine red alga Rhodosorus marinus.</title>
        <authorList>
            <person name="Jeong S.E."/>
            <person name="Jeon S.H."/>
            <person name="Chun B.H."/>
            <person name="Kim D.W."/>
            <person name="Jeon C.O."/>
        </authorList>
    </citation>
    <scope>NUCLEOTIDE SEQUENCE [LARGE SCALE GENOMIC DNA]</scope>
    <source>
        <strain evidence="6 7">JCM 31718</strain>
    </source>
</reference>
<dbReference type="OrthoDB" id="8477979at2"/>
<dbReference type="RefSeq" id="WP_135997049.1">
    <property type="nucleotide sequence ID" value="NZ_CP071057.1"/>
</dbReference>
<dbReference type="Proteomes" id="UP000308054">
    <property type="component" value="Unassembled WGS sequence"/>
</dbReference>
<comment type="subcellular location">
    <subcellularLocation>
        <location evidence="3">Secreted</location>
    </subcellularLocation>
    <subcellularLocation>
        <location evidence="3">Bacterial flagellum</location>
    </subcellularLocation>
</comment>
<keyword evidence="3" id="KW-0964">Secreted</keyword>
<dbReference type="GO" id="GO:0005576">
    <property type="term" value="C:extracellular region"/>
    <property type="evidence" value="ECO:0007669"/>
    <property type="project" value="UniProtKB-SubCell"/>
</dbReference>
<sequence length="303" mass="32998">MRISTQAAAQSALMDLMRAQRDSFDAREQLATGKKAPDLKGYGHQAETILSARGALERSESFTTAAKRLQSRLDVQDLALREMSDAVAELRTSLTTNDGTYLMTEVRESFERIVTALNTRFNGSYVFSGTRTDAAAFTGQTLADLQAAPSIASLFGNSDRKQTAMIEEEVTVEVAPLAEDFAADVMAIFERIADFDAGPDGPFDGAVTPAQQAFLQTEIANAIAAFDEINDTMAKNGAMQERLEKSIEAQTERTDYLTLFLADLEDADMAEAATRFQQAQTAVDVSARTFATLSQVSLLPFLR</sequence>